<evidence type="ECO:0000313" key="2">
    <source>
        <dbReference type="Proteomes" id="UP000622317"/>
    </source>
</evidence>
<proteinExistence type="predicted"/>
<protein>
    <submittedName>
        <fullName evidence="1">Uncharacterized protein</fullName>
    </submittedName>
</protein>
<evidence type="ECO:0000313" key="1">
    <source>
        <dbReference type="EMBL" id="MBD5781536.1"/>
    </source>
</evidence>
<keyword evidence="2" id="KW-1185">Reference proteome</keyword>
<reference evidence="1" key="1">
    <citation type="submission" date="2020-09" db="EMBL/GenBank/DDBJ databases">
        <title>Pelagicoccus enzymogenes sp. nov. with an EPS production, isolated from marine sediment.</title>
        <authorList>
            <person name="Feng X."/>
        </authorList>
    </citation>
    <scope>NUCLEOTIDE SEQUENCE</scope>
    <source>
        <strain evidence="1">NFK12</strain>
    </source>
</reference>
<comment type="caution">
    <text evidence="1">The sequence shown here is derived from an EMBL/GenBank/DDBJ whole genome shotgun (WGS) entry which is preliminary data.</text>
</comment>
<gene>
    <name evidence="1" type="ORF">IEN85_18690</name>
</gene>
<dbReference type="EMBL" id="JACYFG010000045">
    <property type="protein sequence ID" value="MBD5781536.1"/>
    <property type="molecule type" value="Genomic_DNA"/>
</dbReference>
<dbReference type="Proteomes" id="UP000622317">
    <property type="component" value="Unassembled WGS sequence"/>
</dbReference>
<dbReference type="AlphaFoldDB" id="A0A927FD23"/>
<accession>A0A927FD23</accession>
<dbReference type="RefSeq" id="WP_191618633.1">
    <property type="nucleotide sequence ID" value="NZ_JACYFG010000045.1"/>
</dbReference>
<sequence length="167" mass="19445">MNKQKLLIATIFCFLTLSIGLSLASRSELKKQQKEIDMIASYAFSKHANELIEDYTKKMYQNIRNNPQLSDLSFQWKIFKYGLSDYLREYEVDYNLTFNREISSKELDQITDMDYNPEWKGNNTIEQTNTPHTITSNGITISETLNSKLITSDPSRVILEYRAGISY</sequence>
<name>A0A927FD23_9BACT</name>
<organism evidence="1 2">
    <name type="scientific">Pelagicoccus enzymogenes</name>
    <dbReference type="NCBI Taxonomy" id="2773457"/>
    <lineage>
        <taxon>Bacteria</taxon>
        <taxon>Pseudomonadati</taxon>
        <taxon>Verrucomicrobiota</taxon>
        <taxon>Opitutia</taxon>
        <taxon>Puniceicoccales</taxon>
        <taxon>Pelagicoccaceae</taxon>
        <taxon>Pelagicoccus</taxon>
    </lineage>
</organism>